<dbReference type="AlphaFoldDB" id="A0A2J6PWC6"/>
<reference evidence="2 3" key="1">
    <citation type="submission" date="2016-05" db="EMBL/GenBank/DDBJ databases">
        <title>A degradative enzymes factory behind the ericoid mycorrhizal symbiosis.</title>
        <authorList>
            <consortium name="DOE Joint Genome Institute"/>
            <person name="Martino E."/>
            <person name="Morin E."/>
            <person name="Grelet G."/>
            <person name="Kuo A."/>
            <person name="Kohler A."/>
            <person name="Daghino S."/>
            <person name="Barry K."/>
            <person name="Choi C."/>
            <person name="Cichocki N."/>
            <person name="Clum A."/>
            <person name="Copeland A."/>
            <person name="Hainaut M."/>
            <person name="Haridas S."/>
            <person name="Labutti K."/>
            <person name="Lindquist E."/>
            <person name="Lipzen A."/>
            <person name="Khouja H.-R."/>
            <person name="Murat C."/>
            <person name="Ohm R."/>
            <person name="Olson A."/>
            <person name="Spatafora J."/>
            <person name="Veneault-Fourrey C."/>
            <person name="Henrissat B."/>
            <person name="Grigoriev I."/>
            <person name="Martin F."/>
            <person name="Perotto S."/>
        </authorList>
    </citation>
    <scope>NUCLEOTIDE SEQUENCE [LARGE SCALE GENOMIC DNA]</scope>
    <source>
        <strain evidence="2 3">UAMH 7357</strain>
    </source>
</reference>
<protein>
    <submittedName>
        <fullName evidence="2">Uncharacterized protein</fullName>
    </submittedName>
</protein>
<proteinExistence type="predicted"/>
<dbReference type="Proteomes" id="UP000235672">
    <property type="component" value="Unassembled WGS sequence"/>
</dbReference>
<gene>
    <name evidence="2" type="ORF">NA56DRAFT_706938</name>
</gene>
<name>A0A2J6PWC6_9HELO</name>
<keyword evidence="3" id="KW-1185">Reference proteome</keyword>
<dbReference type="EMBL" id="KZ613495">
    <property type="protein sequence ID" value="PMD18330.1"/>
    <property type="molecule type" value="Genomic_DNA"/>
</dbReference>
<sequence length="325" mass="35259">MIGLRNLVDPAGLLKLARTVVMRLSRSFVGLGFHEEAQLRADGAGARSSPRRSTPSQAPSPSSPLASQGGNLRDHSFLSGQLSQPQYPILEIAIGHCRQVGAREGMDVYPSNPSRPTKTAKTAKRTAKAPLSPLLLPRSLHPCPKKRRAAPYRAGTLGLWLIAATACPGGLQAYSSANEQFKGKKTRGRQRGSKPIGDSIIRWAFGGRQPQRMPADAVLLQLQLGAGGSTRIRYGGIGSDTPGRKESSEIFSISNYLDDSLIIATDFLPILAIGIYADLTLVEKERPTAYLFRKLDPNIGYLRQETDKGSDRLKVRRVRAPPTTQ</sequence>
<feature type="compositionally biased region" description="Low complexity" evidence="1">
    <location>
        <begin position="40"/>
        <end position="70"/>
    </location>
</feature>
<organism evidence="2 3">
    <name type="scientific">Hyaloscypha hepaticicola</name>
    <dbReference type="NCBI Taxonomy" id="2082293"/>
    <lineage>
        <taxon>Eukaryota</taxon>
        <taxon>Fungi</taxon>
        <taxon>Dikarya</taxon>
        <taxon>Ascomycota</taxon>
        <taxon>Pezizomycotina</taxon>
        <taxon>Leotiomycetes</taxon>
        <taxon>Helotiales</taxon>
        <taxon>Hyaloscyphaceae</taxon>
        <taxon>Hyaloscypha</taxon>
    </lineage>
</organism>
<evidence type="ECO:0000256" key="1">
    <source>
        <dbReference type="SAM" id="MobiDB-lite"/>
    </source>
</evidence>
<accession>A0A2J6PWC6</accession>
<feature type="region of interest" description="Disordered" evidence="1">
    <location>
        <begin position="40"/>
        <end position="78"/>
    </location>
</feature>
<evidence type="ECO:0000313" key="2">
    <source>
        <dbReference type="EMBL" id="PMD18330.1"/>
    </source>
</evidence>
<evidence type="ECO:0000313" key="3">
    <source>
        <dbReference type="Proteomes" id="UP000235672"/>
    </source>
</evidence>
<feature type="region of interest" description="Disordered" evidence="1">
    <location>
        <begin position="105"/>
        <end position="127"/>
    </location>
</feature>